<dbReference type="Pfam" id="PF00128">
    <property type="entry name" value="Alpha-amylase"/>
    <property type="match status" value="1"/>
</dbReference>
<sequence>MNKRINNAINKGESIGAKVPDWVKDAVIYEVNVRQYTSEGTFKAFEEHLPRLRDLGVDILWFMPIHPISKEKRAGTLGSYYAVQNYRAVNPEFGTMDDFKSLVKKAHEMGFKILLDLVANHTGWDSEWIKNKTWYQTNNNGEILSPTAQGTTWHDVAQLNYDHPDMCAAMIRAMKFWMEEVDIDGYRADYAGGVPVEFWEKARNELDKIKQVYMLAEDNRFYELLDGAFHSNYGWELNHIMRDIAKGEKGARDVKDYVLKVGRLYPTGTYPMHWTTNHDDNSWEGTTSELFGKAEKTMAVLTFTLPGIPLIYSGQEAGLDKRLEFFEKDEISWDDLTMQPFYKELIYLKKENSALWNGIDGGETNFLETSDERILMFERITEKNRVIVMANLSQNHVSTTVNDDSLAGSYQLYFDHSSCLLSKQHSFDFAPWSYCILIQNNKEV</sequence>
<name>A0ABW5BY05_9BACI</name>
<protein>
    <submittedName>
        <fullName evidence="2">Alpha-amylase family glycosyl hydrolase</fullName>
    </submittedName>
</protein>
<keyword evidence="3" id="KW-1185">Reference proteome</keyword>
<feature type="domain" description="Glycosyl hydrolase family 13 catalytic" evidence="1">
    <location>
        <begin position="30"/>
        <end position="349"/>
    </location>
</feature>
<dbReference type="Proteomes" id="UP001597318">
    <property type="component" value="Unassembled WGS sequence"/>
</dbReference>
<organism evidence="2 3">
    <name type="scientific">Metabacillus endolithicus</name>
    <dbReference type="NCBI Taxonomy" id="1535204"/>
    <lineage>
        <taxon>Bacteria</taxon>
        <taxon>Bacillati</taxon>
        <taxon>Bacillota</taxon>
        <taxon>Bacilli</taxon>
        <taxon>Bacillales</taxon>
        <taxon>Bacillaceae</taxon>
        <taxon>Metabacillus</taxon>
    </lineage>
</organism>
<keyword evidence="2" id="KW-0378">Hydrolase</keyword>
<evidence type="ECO:0000313" key="2">
    <source>
        <dbReference type="EMBL" id="MFD2215038.1"/>
    </source>
</evidence>
<evidence type="ECO:0000259" key="1">
    <source>
        <dbReference type="SMART" id="SM00642"/>
    </source>
</evidence>
<reference evidence="3" key="1">
    <citation type="journal article" date="2019" name="Int. J. Syst. Evol. Microbiol.">
        <title>The Global Catalogue of Microorganisms (GCM) 10K type strain sequencing project: providing services to taxonomists for standard genome sequencing and annotation.</title>
        <authorList>
            <consortium name="The Broad Institute Genomics Platform"/>
            <consortium name="The Broad Institute Genome Sequencing Center for Infectious Disease"/>
            <person name="Wu L."/>
            <person name="Ma J."/>
        </authorList>
    </citation>
    <scope>NUCLEOTIDE SEQUENCE [LARGE SCALE GENOMIC DNA]</scope>
    <source>
        <strain evidence="3">CGMCC 1.15474</strain>
    </source>
</reference>
<evidence type="ECO:0000313" key="3">
    <source>
        <dbReference type="Proteomes" id="UP001597318"/>
    </source>
</evidence>
<dbReference type="InterPro" id="IPR017853">
    <property type="entry name" value="GH"/>
</dbReference>
<dbReference type="PANTHER" id="PTHR47786:SF2">
    <property type="entry name" value="GLYCOSYL HYDROLASE FAMILY 13 CATALYTIC DOMAIN-CONTAINING PROTEIN"/>
    <property type="match status" value="1"/>
</dbReference>
<comment type="caution">
    <text evidence="2">The sequence shown here is derived from an EMBL/GenBank/DDBJ whole genome shotgun (WGS) entry which is preliminary data.</text>
</comment>
<dbReference type="RefSeq" id="WP_247346585.1">
    <property type="nucleotide sequence ID" value="NZ_CP095550.1"/>
</dbReference>
<dbReference type="SUPFAM" id="SSF51011">
    <property type="entry name" value="Glycosyl hydrolase domain"/>
    <property type="match status" value="1"/>
</dbReference>
<dbReference type="InterPro" id="IPR006047">
    <property type="entry name" value="GH13_cat_dom"/>
</dbReference>
<dbReference type="Gene3D" id="3.20.20.80">
    <property type="entry name" value="Glycosidases"/>
    <property type="match status" value="1"/>
</dbReference>
<dbReference type="SMART" id="SM00642">
    <property type="entry name" value="Aamy"/>
    <property type="match status" value="1"/>
</dbReference>
<dbReference type="CDD" id="cd11313">
    <property type="entry name" value="AmyAc_arch_bac_AmyA"/>
    <property type="match status" value="1"/>
</dbReference>
<dbReference type="EMBL" id="JBHUIK010000003">
    <property type="protein sequence ID" value="MFD2215038.1"/>
    <property type="molecule type" value="Genomic_DNA"/>
</dbReference>
<accession>A0ABW5BY05</accession>
<dbReference type="GO" id="GO:0016787">
    <property type="term" value="F:hydrolase activity"/>
    <property type="evidence" value="ECO:0007669"/>
    <property type="project" value="UniProtKB-KW"/>
</dbReference>
<gene>
    <name evidence="2" type="ORF">ACFSKK_15215</name>
</gene>
<dbReference type="PANTHER" id="PTHR47786">
    <property type="entry name" value="ALPHA-1,4-GLUCAN:MALTOSE-1-PHOSPHATE MALTOSYLTRANSFERASE"/>
    <property type="match status" value="1"/>
</dbReference>
<proteinExistence type="predicted"/>
<dbReference type="SUPFAM" id="SSF51445">
    <property type="entry name" value="(Trans)glycosidases"/>
    <property type="match status" value="1"/>
</dbReference>